<organism evidence="6 7">
    <name type="scientific">Ancylobacter tetraedralis</name>
    <dbReference type="NCBI Taxonomy" id="217068"/>
    <lineage>
        <taxon>Bacteria</taxon>
        <taxon>Pseudomonadati</taxon>
        <taxon>Pseudomonadota</taxon>
        <taxon>Alphaproteobacteria</taxon>
        <taxon>Hyphomicrobiales</taxon>
        <taxon>Xanthobacteraceae</taxon>
        <taxon>Ancylobacter</taxon>
    </lineage>
</organism>
<dbReference type="SUPFAM" id="SSF46785">
    <property type="entry name" value="Winged helix' DNA-binding domain"/>
    <property type="match status" value="1"/>
</dbReference>
<reference evidence="6 7" key="1">
    <citation type="submission" date="2020-08" db="EMBL/GenBank/DDBJ databases">
        <title>Genomic Encyclopedia of Type Strains, Phase IV (KMG-IV): sequencing the most valuable type-strain genomes for metagenomic binning, comparative biology and taxonomic classification.</title>
        <authorList>
            <person name="Goeker M."/>
        </authorList>
    </citation>
    <scope>NUCLEOTIDE SEQUENCE [LARGE SCALE GENOMIC DNA]</scope>
    <source>
        <strain evidence="6 7">DSM 5895</strain>
    </source>
</reference>
<dbReference type="InterPro" id="IPR000847">
    <property type="entry name" value="LysR_HTH_N"/>
</dbReference>
<dbReference type="PROSITE" id="PS50931">
    <property type="entry name" value="HTH_LYSR"/>
    <property type="match status" value="1"/>
</dbReference>
<evidence type="ECO:0000256" key="2">
    <source>
        <dbReference type="ARBA" id="ARBA00023015"/>
    </source>
</evidence>
<evidence type="ECO:0000256" key="4">
    <source>
        <dbReference type="ARBA" id="ARBA00023163"/>
    </source>
</evidence>
<sequence>MDFAALSLLIETVTAGSLAEAARRLRLSPMKATRLISALEDELGVRLLHRTTRALSLTDEGLVFLPHARALVEEQAAALASVRGATAGARGLLRVSASLAFGRQVLAPLVAQFMATHPEVQVELRLTDALVDIVAEGIDLAIRIAELGDSTLIARRLADNPRRLVASPAYVERFGAPATLADLSRHACLTSIAQPQWSFDTATGNHVVRLAGRFTTNSIDAIHEACLGGLGIANLSEWNVREDLAQGRLRAIPLDDATPEPLALWAVYPSRRLVPAKVRLFIEALALRLKPGSAGAQA</sequence>
<evidence type="ECO:0000313" key="7">
    <source>
        <dbReference type="Proteomes" id="UP000533469"/>
    </source>
</evidence>
<evidence type="ECO:0000259" key="5">
    <source>
        <dbReference type="PROSITE" id="PS50931"/>
    </source>
</evidence>
<dbReference type="GO" id="GO:0003700">
    <property type="term" value="F:DNA-binding transcription factor activity"/>
    <property type="evidence" value="ECO:0007669"/>
    <property type="project" value="InterPro"/>
</dbReference>
<evidence type="ECO:0000313" key="6">
    <source>
        <dbReference type="EMBL" id="MBB3772610.1"/>
    </source>
</evidence>
<dbReference type="PANTHER" id="PTHR30537">
    <property type="entry name" value="HTH-TYPE TRANSCRIPTIONAL REGULATOR"/>
    <property type="match status" value="1"/>
</dbReference>
<comment type="caution">
    <text evidence="6">The sequence shown here is derived from an EMBL/GenBank/DDBJ whole genome shotgun (WGS) entry which is preliminary data.</text>
</comment>
<keyword evidence="4" id="KW-0804">Transcription</keyword>
<evidence type="ECO:0000256" key="1">
    <source>
        <dbReference type="ARBA" id="ARBA00009437"/>
    </source>
</evidence>
<dbReference type="GO" id="GO:0003677">
    <property type="term" value="F:DNA binding"/>
    <property type="evidence" value="ECO:0007669"/>
    <property type="project" value="UniProtKB-KW"/>
</dbReference>
<comment type="similarity">
    <text evidence="1">Belongs to the LysR transcriptional regulatory family.</text>
</comment>
<dbReference type="Proteomes" id="UP000533469">
    <property type="component" value="Unassembled WGS sequence"/>
</dbReference>
<keyword evidence="3 6" id="KW-0238">DNA-binding</keyword>
<dbReference type="InterPro" id="IPR005119">
    <property type="entry name" value="LysR_subst-bd"/>
</dbReference>
<dbReference type="SUPFAM" id="SSF53850">
    <property type="entry name" value="Periplasmic binding protein-like II"/>
    <property type="match status" value="1"/>
</dbReference>
<dbReference type="Pfam" id="PF00126">
    <property type="entry name" value="HTH_1"/>
    <property type="match status" value="1"/>
</dbReference>
<gene>
    <name evidence="6" type="ORF">FHS55_003231</name>
</gene>
<dbReference type="InterPro" id="IPR036390">
    <property type="entry name" value="WH_DNA-bd_sf"/>
</dbReference>
<dbReference type="RefSeq" id="WP_183190775.1">
    <property type="nucleotide sequence ID" value="NZ_JACICD010000006.1"/>
</dbReference>
<dbReference type="InterPro" id="IPR036388">
    <property type="entry name" value="WH-like_DNA-bd_sf"/>
</dbReference>
<keyword evidence="2" id="KW-0805">Transcription regulation</keyword>
<dbReference type="AlphaFoldDB" id="A0A839ZCP7"/>
<dbReference type="FunFam" id="3.40.190.290:FF:000001">
    <property type="entry name" value="Transcriptional regulator, LysR family"/>
    <property type="match status" value="1"/>
</dbReference>
<dbReference type="Gene3D" id="1.10.10.10">
    <property type="entry name" value="Winged helix-like DNA-binding domain superfamily/Winged helix DNA-binding domain"/>
    <property type="match status" value="1"/>
</dbReference>
<evidence type="ECO:0000256" key="3">
    <source>
        <dbReference type="ARBA" id="ARBA00023125"/>
    </source>
</evidence>
<dbReference type="PANTHER" id="PTHR30537:SF5">
    <property type="entry name" value="HTH-TYPE TRANSCRIPTIONAL ACTIVATOR TTDR-RELATED"/>
    <property type="match status" value="1"/>
</dbReference>
<dbReference type="CDD" id="cd08422">
    <property type="entry name" value="PBP2_CrgA_like"/>
    <property type="match status" value="1"/>
</dbReference>
<name>A0A839ZCP7_9HYPH</name>
<feature type="domain" description="HTH lysR-type" evidence="5">
    <location>
        <begin position="1"/>
        <end position="58"/>
    </location>
</feature>
<protein>
    <submittedName>
        <fullName evidence="6">DNA-binding transcriptional LysR family regulator</fullName>
    </submittedName>
</protein>
<accession>A0A839ZCP7</accession>
<dbReference type="EMBL" id="JACICD010000006">
    <property type="protein sequence ID" value="MBB3772610.1"/>
    <property type="molecule type" value="Genomic_DNA"/>
</dbReference>
<dbReference type="Pfam" id="PF03466">
    <property type="entry name" value="LysR_substrate"/>
    <property type="match status" value="1"/>
</dbReference>
<dbReference type="Gene3D" id="3.40.190.290">
    <property type="match status" value="1"/>
</dbReference>
<keyword evidence="7" id="KW-1185">Reference proteome</keyword>
<proteinExistence type="inferred from homology"/>
<dbReference type="InterPro" id="IPR058163">
    <property type="entry name" value="LysR-type_TF_proteobact-type"/>
</dbReference>